<evidence type="ECO:0000313" key="2">
    <source>
        <dbReference type="EMBL" id="QGK72247.1"/>
    </source>
</evidence>
<dbReference type="KEGG" id="sace:GIY23_12760"/>
<reference evidence="3" key="1">
    <citation type="submission" date="2019-11" db="EMBL/GenBank/DDBJ databases">
        <title>The complete genome sequence of Saccharopolyspora sp. E2A.</title>
        <authorList>
            <person name="Zhang G."/>
        </authorList>
    </citation>
    <scope>NUCLEOTIDE SEQUENCE [LARGE SCALE GENOMIC DNA]</scope>
    <source>
        <strain evidence="3">E2A</strain>
    </source>
</reference>
<dbReference type="SUPFAM" id="SSF55008">
    <property type="entry name" value="HMA, heavy metal-associated domain"/>
    <property type="match status" value="1"/>
</dbReference>
<evidence type="ECO:0000313" key="3">
    <source>
        <dbReference type="Proteomes" id="UP000371041"/>
    </source>
</evidence>
<dbReference type="EMBL" id="CP045929">
    <property type="protein sequence ID" value="QGK72247.1"/>
    <property type="molecule type" value="Genomic_DNA"/>
</dbReference>
<dbReference type="AlphaFoldDB" id="A0A5Q3QNB1"/>
<dbReference type="GO" id="GO:0046872">
    <property type="term" value="F:metal ion binding"/>
    <property type="evidence" value="ECO:0007669"/>
    <property type="project" value="InterPro"/>
</dbReference>
<dbReference type="InterPro" id="IPR006121">
    <property type="entry name" value="HMA_dom"/>
</dbReference>
<name>A0A5Q3QNB1_9PSEU</name>
<accession>A0A5Q3QNB1</accession>
<organism evidence="2 3">
    <name type="scientific">Allosaccharopolyspora coralli</name>
    <dbReference type="NCBI Taxonomy" id="2665642"/>
    <lineage>
        <taxon>Bacteria</taxon>
        <taxon>Bacillati</taxon>
        <taxon>Actinomycetota</taxon>
        <taxon>Actinomycetes</taxon>
        <taxon>Pseudonocardiales</taxon>
        <taxon>Pseudonocardiaceae</taxon>
        <taxon>Allosaccharopolyspora</taxon>
    </lineage>
</organism>
<gene>
    <name evidence="2" type="ORF">GIY23_12760</name>
</gene>
<feature type="domain" description="HMA" evidence="1">
    <location>
        <begin position="2"/>
        <end position="68"/>
    </location>
</feature>
<dbReference type="Proteomes" id="UP000371041">
    <property type="component" value="Chromosome"/>
</dbReference>
<keyword evidence="3" id="KW-1185">Reference proteome</keyword>
<dbReference type="PROSITE" id="PS50846">
    <property type="entry name" value="HMA_2"/>
    <property type="match status" value="1"/>
</dbReference>
<dbReference type="InterPro" id="IPR036163">
    <property type="entry name" value="HMA_dom_sf"/>
</dbReference>
<evidence type="ECO:0000259" key="1">
    <source>
        <dbReference type="PROSITE" id="PS50846"/>
    </source>
</evidence>
<dbReference type="Gene3D" id="3.30.70.100">
    <property type="match status" value="1"/>
</dbReference>
<protein>
    <submittedName>
        <fullName evidence="2">Copper chaperone</fullName>
    </submittedName>
</protein>
<dbReference type="Pfam" id="PF00403">
    <property type="entry name" value="HMA"/>
    <property type="match status" value="1"/>
</dbReference>
<proteinExistence type="predicted"/>
<dbReference type="CDD" id="cd00371">
    <property type="entry name" value="HMA"/>
    <property type="match status" value="1"/>
</dbReference>
<sequence length="73" mass="7699">MDTVELQVTGMSCAGCEQRIATVLGRVDGVRDVSADHHSGHVQVRVGPELADHAVLAERIEAAGFEVTEGASR</sequence>